<gene>
    <name evidence="2" type="ORF">HGQ17_02705</name>
</gene>
<dbReference type="AlphaFoldDB" id="A0A7X8THP8"/>
<feature type="compositionally biased region" description="Basic residues" evidence="1">
    <location>
        <begin position="1"/>
        <end position="11"/>
    </location>
</feature>
<accession>A0A7X8THP8</accession>
<keyword evidence="3" id="KW-1185">Reference proteome</keyword>
<name>A0A7X8THP8_9MICC</name>
<feature type="region of interest" description="Disordered" evidence="1">
    <location>
        <begin position="1"/>
        <end position="60"/>
    </location>
</feature>
<dbReference type="Proteomes" id="UP000523139">
    <property type="component" value="Unassembled WGS sequence"/>
</dbReference>
<comment type="caution">
    <text evidence="2">The sequence shown here is derived from an EMBL/GenBank/DDBJ whole genome shotgun (WGS) entry which is preliminary data.</text>
</comment>
<dbReference type="EMBL" id="JABAHY010000001">
    <property type="protein sequence ID" value="NLS08928.1"/>
    <property type="molecule type" value="Genomic_DNA"/>
</dbReference>
<reference evidence="2 3" key="1">
    <citation type="submission" date="2020-04" db="EMBL/GenBank/DDBJ databases">
        <title>Nesterenkonia sp. nov., isolated from marine sediment.</title>
        <authorList>
            <person name="Zhang G."/>
        </authorList>
    </citation>
    <scope>NUCLEOTIDE SEQUENCE [LARGE SCALE GENOMIC DNA]</scope>
    <source>
        <strain evidence="2 3">MY13</strain>
    </source>
</reference>
<evidence type="ECO:0000256" key="1">
    <source>
        <dbReference type="SAM" id="MobiDB-lite"/>
    </source>
</evidence>
<feature type="compositionally biased region" description="Basic and acidic residues" evidence="1">
    <location>
        <begin position="45"/>
        <end position="60"/>
    </location>
</feature>
<dbReference type="RefSeq" id="WP_168886397.1">
    <property type="nucleotide sequence ID" value="NZ_JABAHY010000001.1"/>
</dbReference>
<organism evidence="2 3">
    <name type="scientific">Nesterenkonia sedimenti</name>
    <dbReference type="NCBI Taxonomy" id="1463632"/>
    <lineage>
        <taxon>Bacteria</taxon>
        <taxon>Bacillati</taxon>
        <taxon>Actinomycetota</taxon>
        <taxon>Actinomycetes</taxon>
        <taxon>Micrococcales</taxon>
        <taxon>Micrococcaceae</taxon>
        <taxon>Nesterenkonia</taxon>
    </lineage>
</organism>
<proteinExistence type="predicted"/>
<sequence>MNTERRRHRRVVAPGTAERAEEIEAQGGLISPVESAESPEELPQEDARGEWMKAERPPHW</sequence>
<evidence type="ECO:0000313" key="3">
    <source>
        <dbReference type="Proteomes" id="UP000523139"/>
    </source>
</evidence>
<protein>
    <submittedName>
        <fullName evidence="2">Uncharacterized protein</fullName>
    </submittedName>
</protein>
<evidence type="ECO:0000313" key="2">
    <source>
        <dbReference type="EMBL" id="NLS08928.1"/>
    </source>
</evidence>